<proteinExistence type="predicted"/>
<dbReference type="GO" id="GO:0003725">
    <property type="term" value="F:double-stranded RNA binding"/>
    <property type="evidence" value="ECO:0007669"/>
    <property type="project" value="InterPro"/>
</dbReference>
<dbReference type="InterPro" id="IPR006070">
    <property type="entry name" value="Sua5-like_dom"/>
</dbReference>
<dbReference type="PANTHER" id="PTHR42828:SF3">
    <property type="entry name" value="THREONYLCARBAMOYL-AMP SYNTHASE"/>
    <property type="match status" value="1"/>
</dbReference>
<reference evidence="4 6" key="2">
    <citation type="journal article" date="2018" name="Plant J.">
        <title>The Physcomitrella patens chromosome-scale assembly reveals moss genome structure and evolution.</title>
        <authorList>
            <person name="Lang D."/>
            <person name="Ullrich K.K."/>
            <person name="Murat F."/>
            <person name="Fuchs J."/>
            <person name="Jenkins J."/>
            <person name="Haas F.B."/>
            <person name="Piednoel M."/>
            <person name="Gundlach H."/>
            <person name="Van Bel M."/>
            <person name="Meyberg R."/>
            <person name="Vives C."/>
            <person name="Morata J."/>
            <person name="Symeonidi A."/>
            <person name="Hiss M."/>
            <person name="Muchero W."/>
            <person name="Kamisugi Y."/>
            <person name="Saleh O."/>
            <person name="Blanc G."/>
            <person name="Decker E.L."/>
            <person name="van Gessel N."/>
            <person name="Grimwood J."/>
            <person name="Hayes R.D."/>
            <person name="Graham S.W."/>
            <person name="Gunter L.E."/>
            <person name="McDaniel S.F."/>
            <person name="Hoernstein S.N.W."/>
            <person name="Larsson A."/>
            <person name="Li F.W."/>
            <person name="Perroud P.F."/>
            <person name="Phillips J."/>
            <person name="Ranjan P."/>
            <person name="Rokshar D.S."/>
            <person name="Rothfels C.J."/>
            <person name="Schneider L."/>
            <person name="Shu S."/>
            <person name="Stevenson D.W."/>
            <person name="Thummler F."/>
            <person name="Tillich M."/>
            <person name="Villarreal Aguilar J.C."/>
            <person name="Widiez T."/>
            <person name="Wong G.K."/>
            <person name="Wymore A."/>
            <person name="Zhang Y."/>
            <person name="Zimmer A.D."/>
            <person name="Quatrano R.S."/>
            <person name="Mayer K.F.X."/>
            <person name="Goodstein D."/>
            <person name="Casacuberta J.M."/>
            <person name="Vandepoele K."/>
            <person name="Reski R."/>
            <person name="Cuming A.C."/>
            <person name="Tuskan G.A."/>
            <person name="Maumus F."/>
            <person name="Salse J."/>
            <person name="Schmutz J."/>
            <person name="Rensing S.A."/>
        </authorList>
    </citation>
    <scope>NUCLEOTIDE SEQUENCE [LARGE SCALE GENOMIC DNA]</scope>
    <source>
        <strain evidence="5 6">cv. Gransden 2004</strain>
    </source>
</reference>
<keyword evidence="2" id="KW-0732">Signal</keyword>
<dbReference type="EMBL" id="ABEU02000002">
    <property type="protein sequence ID" value="PNR60272.1"/>
    <property type="molecule type" value="Genomic_DNA"/>
</dbReference>
<evidence type="ECO:0000259" key="3">
    <source>
        <dbReference type="PROSITE" id="PS51163"/>
    </source>
</evidence>
<evidence type="ECO:0000256" key="1">
    <source>
        <dbReference type="ARBA" id="ARBA00015492"/>
    </source>
</evidence>
<dbReference type="Pfam" id="PF01300">
    <property type="entry name" value="Sua5_yciO_yrdC"/>
    <property type="match status" value="1"/>
</dbReference>
<dbReference type="STRING" id="3218.A0A2K1L2M1"/>
<dbReference type="SUPFAM" id="SSF55821">
    <property type="entry name" value="YrdC/RibB"/>
    <property type="match status" value="1"/>
</dbReference>
<dbReference type="InterPro" id="IPR052532">
    <property type="entry name" value="SUA5_domain"/>
</dbReference>
<evidence type="ECO:0000313" key="4">
    <source>
        <dbReference type="EMBL" id="PNR60272.1"/>
    </source>
</evidence>
<dbReference type="PANTHER" id="PTHR42828">
    <property type="entry name" value="DHBP SYNTHASE RIBB-LIKE ALPHA/BETA DOMAIN-CONTAINING PROTEIN"/>
    <property type="match status" value="1"/>
</dbReference>
<accession>A0A2K1L2M1</accession>
<dbReference type="InterPro" id="IPR017945">
    <property type="entry name" value="DHBP_synth_RibB-like_a/b_dom"/>
</dbReference>
<gene>
    <name evidence="5" type="primary">LOC112278853</name>
    <name evidence="4" type="ORF">PHYPA_003065</name>
</gene>
<feature type="signal peptide" evidence="2">
    <location>
        <begin position="1"/>
        <end position="27"/>
    </location>
</feature>
<dbReference type="EnsemblPlants" id="Pp3c2_22020V3.2">
    <property type="protein sequence ID" value="Pp3c2_22020V3.2"/>
    <property type="gene ID" value="Pp3c2_22020"/>
</dbReference>
<dbReference type="Gene3D" id="3.90.870.10">
    <property type="entry name" value="DHBP synthase"/>
    <property type="match status" value="1"/>
</dbReference>
<keyword evidence="6" id="KW-1185">Reference proteome</keyword>
<evidence type="ECO:0000313" key="6">
    <source>
        <dbReference type="Proteomes" id="UP000006727"/>
    </source>
</evidence>
<sequence>MPPTHAFGPPFVGAVLCVVVLLSPLSFRPLTKTAIRFVKPRKCPQCLGVGNNLCCHCKGRGKQGGVFTGVPLRKCSVCDGRGRQLCLLCKSSGLSNHWLYRLRTDRVSHRLIAMAYVRCPSLHPAPPRLLVTVQAVAKRSPKRLKYSSPASRKNSQVQLVQLDPSGSDVWRLDPLVELIKSGAVGIIPTDTVYAIVCDLKNRQAIDRLYRIKNMDPMKPLSILCRSFQDIDKYTLGFPRGNSHGQTNVFRAARQSLPGPYTFILPASKEMPKQCTTFGGSSAVSCAPRKSVGVRMPDDVICAELLKRLDEPLLCTSVRQRSEDEWMLDPVIIADTYGASEGREGVDFVIDGGERLAYPSTVIDMTGEKPIILRRGKGPVEEWMLMESHDSTEAVGMDGLLNPYA</sequence>
<reference evidence="4 6" key="1">
    <citation type="journal article" date="2008" name="Science">
        <title>The Physcomitrella genome reveals evolutionary insights into the conquest of land by plants.</title>
        <authorList>
            <person name="Rensing S."/>
            <person name="Lang D."/>
            <person name="Zimmer A."/>
            <person name="Terry A."/>
            <person name="Salamov A."/>
            <person name="Shapiro H."/>
            <person name="Nishiyama T."/>
            <person name="Perroud P.-F."/>
            <person name="Lindquist E."/>
            <person name="Kamisugi Y."/>
            <person name="Tanahashi T."/>
            <person name="Sakakibara K."/>
            <person name="Fujita T."/>
            <person name="Oishi K."/>
            <person name="Shin-I T."/>
            <person name="Kuroki Y."/>
            <person name="Toyoda A."/>
            <person name="Suzuki Y."/>
            <person name="Hashimoto A."/>
            <person name="Yamaguchi K."/>
            <person name="Sugano A."/>
            <person name="Kohara Y."/>
            <person name="Fujiyama A."/>
            <person name="Anterola A."/>
            <person name="Aoki S."/>
            <person name="Ashton N."/>
            <person name="Barbazuk W.B."/>
            <person name="Barker E."/>
            <person name="Bennetzen J."/>
            <person name="Bezanilla M."/>
            <person name="Blankenship R."/>
            <person name="Cho S.H."/>
            <person name="Dutcher S."/>
            <person name="Estelle M."/>
            <person name="Fawcett J.A."/>
            <person name="Gundlach H."/>
            <person name="Hanada K."/>
            <person name="Heyl A."/>
            <person name="Hicks K.A."/>
            <person name="Hugh J."/>
            <person name="Lohr M."/>
            <person name="Mayer K."/>
            <person name="Melkozernov A."/>
            <person name="Murata T."/>
            <person name="Nelson D."/>
            <person name="Pils B."/>
            <person name="Prigge M."/>
            <person name="Reiss B."/>
            <person name="Renner T."/>
            <person name="Rombauts S."/>
            <person name="Rushton P."/>
            <person name="Sanderfoot A."/>
            <person name="Schween G."/>
            <person name="Shiu S.-H."/>
            <person name="Stueber K."/>
            <person name="Theodoulou F.L."/>
            <person name="Tu H."/>
            <person name="Van de Peer Y."/>
            <person name="Verrier P.J."/>
            <person name="Waters E."/>
            <person name="Wood A."/>
            <person name="Yang L."/>
            <person name="Cove D."/>
            <person name="Cuming A."/>
            <person name="Hasebe M."/>
            <person name="Lucas S."/>
            <person name="Mishler D.B."/>
            <person name="Reski R."/>
            <person name="Grigoriev I."/>
            <person name="Quatrano R.S."/>
            <person name="Boore J.L."/>
        </authorList>
    </citation>
    <scope>NUCLEOTIDE SEQUENCE [LARGE SCALE GENOMIC DNA]</scope>
    <source>
        <strain evidence="5 6">cv. Gransden 2004</strain>
    </source>
</reference>
<dbReference type="PROSITE" id="PS51163">
    <property type="entry name" value="YRDC"/>
    <property type="match status" value="1"/>
</dbReference>
<reference evidence="5" key="3">
    <citation type="submission" date="2020-12" db="UniProtKB">
        <authorList>
            <consortium name="EnsemblPlants"/>
        </authorList>
    </citation>
    <scope>IDENTIFICATION</scope>
</reference>
<dbReference type="Gramene" id="Pp3c2_22020V3.2">
    <property type="protein sequence ID" value="Pp3c2_22020V3.2"/>
    <property type="gene ID" value="Pp3c2_22020"/>
</dbReference>
<dbReference type="AlphaFoldDB" id="A0A2K1L2M1"/>
<dbReference type="PaxDb" id="3218-PP1S125_63V6.1"/>
<feature type="chain" id="PRO_5043158426" description="Threonylcarbamoyl-AMP synthase" evidence="2">
    <location>
        <begin position="28"/>
        <end position="404"/>
    </location>
</feature>
<dbReference type="Proteomes" id="UP000006727">
    <property type="component" value="Chromosome 2"/>
</dbReference>
<evidence type="ECO:0000256" key="2">
    <source>
        <dbReference type="SAM" id="SignalP"/>
    </source>
</evidence>
<dbReference type="EnsemblPlants" id="Pp3c2_22020V3.1">
    <property type="protein sequence ID" value="Pp3c2_22020V3.1"/>
    <property type="gene ID" value="Pp3c2_22020"/>
</dbReference>
<dbReference type="NCBIfam" id="TIGR00057">
    <property type="entry name" value="L-threonylcarbamoyladenylate synthase"/>
    <property type="match status" value="1"/>
</dbReference>
<evidence type="ECO:0000313" key="5">
    <source>
        <dbReference type="EnsemblPlants" id="Pp3c2_22020V3.1"/>
    </source>
</evidence>
<dbReference type="FunCoup" id="A0A2K1L2M1">
    <property type="interactions" value="457"/>
</dbReference>
<dbReference type="Gramene" id="Pp3c2_22020V3.1">
    <property type="protein sequence ID" value="Pp3c2_22020V3.1"/>
    <property type="gene ID" value="Pp3c2_22020"/>
</dbReference>
<protein>
    <recommendedName>
        <fullName evidence="1">Threonylcarbamoyl-AMP synthase</fullName>
    </recommendedName>
</protein>
<organism evidence="4">
    <name type="scientific">Physcomitrium patens</name>
    <name type="common">Spreading-leaved earth moss</name>
    <name type="synonym">Physcomitrella patens</name>
    <dbReference type="NCBI Taxonomy" id="3218"/>
    <lineage>
        <taxon>Eukaryota</taxon>
        <taxon>Viridiplantae</taxon>
        <taxon>Streptophyta</taxon>
        <taxon>Embryophyta</taxon>
        <taxon>Bryophyta</taxon>
        <taxon>Bryophytina</taxon>
        <taxon>Bryopsida</taxon>
        <taxon>Funariidae</taxon>
        <taxon>Funariales</taxon>
        <taxon>Funariaceae</taxon>
        <taxon>Physcomitrium</taxon>
    </lineage>
</organism>
<name>A0A2K1L2M1_PHYPA</name>
<feature type="domain" description="YrdC-like" evidence="3">
    <location>
        <begin position="169"/>
        <end position="377"/>
    </location>
</feature>